<proteinExistence type="predicted"/>
<sequence>MFLWPKNDQMSRIWTKQVRRSRADFAGPGNAGSMKPTICGQHFERSCFDQSTMLAKEIGLKKNFKLNKDAVPTILPRPHMPAQATTPILTRPPMQSPPLKRRRNAFAKRERAKLTLRKATRVVRTRGPVRLNVPGRICVPNEIDVQTDPPPRIHHKSMQARPRFRSAGQQVRIHVGCSKGTVTTRTTLILLGSNEVPSSVHMEKEGLVRCVQFLESENLVMKTIVTDRHTQINKWLKQNQEHVDHRFDAHRDTLEEAMKGMQVDLLIGYEGERDAFPQQIFNVAVVVEETI</sequence>
<keyword evidence="2" id="KW-1185">Reference proteome</keyword>
<accession>A0ACB9WRE6</accession>
<evidence type="ECO:0000313" key="1">
    <source>
        <dbReference type="EMBL" id="KAI4816495.1"/>
    </source>
</evidence>
<organism evidence="1 2">
    <name type="scientific">Chaenocephalus aceratus</name>
    <name type="common">Blackfin icefish</name>
    <name type="synonym">Chaenichthys aceratus</name>
    <dbReference type="NCBI Taxonomy" id="36190"/>
    <lineage>
        <taxon>Eukaryota</taxon>
        <taxon>Metazoa</taxon>
        <taxon>Chordata</taxon>
        <taxon>Craniata</taxon>
        <taxon>Vertebrata</taxon>
        <taxon>Euteleostomi</taxon>
        <taxon>Actinopterygii</taxon>
        <taxon>Neopterygii</taxon>
        <taxon>Teleostei</taxon>
        <taxon>Neoteleostei</taxon>
        <taxon>Acanthomorphata</taxon>
        <taxon>Eupercaria</taxon>
        <taxon>Perciformes</taxon>
        <taxon>Notothenioidei</taxon>
        <taxon>Channichthyidae</taxon>
        <taxon>Chaenocephalus</taxon>
    </lineage>
</organism>
<feature type="non-terminal residue" evidence="1">
    <location>
        <position position="291"/>
    </location>
</feature>
<name>A0ACB9WRE6_CHAAC</name>
<dbReference type="EMBL" id="CM043796">
    <property type="protein sequence ID" value="KAI4816495.1"/>
    <property type="molecule type" value="Genomic_DNA"/>
</dbReference>
<comment type="caution">
    <text evidence="1">The sequence shown here is derived from an EMBL/GenBank/DDBJ whole genome shotgun (WGS) entry which is preliminary data.</text>
</comment>
<evidence type="ECO:0000313" key="2">
    <source>
        <dbReference type="Proteomes" id="UP001057452"/>
    </source>
</evidence>
<protein>
    <submittedName>
        <fullName evidence="1">Uncharacterized protein</fullName>
    </submittedName>
</protein>
<gene>
    <name evidence="1" type="ORF">KUCAC02_008821</name>
</gene>
<reference evidence="1" key="1">
    <citation type="submission" date="2022-05" db="EMBL/GenBank/DDBJ databases">
        <title>Chromosome-level genome of Chaenocephalus aceratus.</title>
        <authorList>
            <person name="Park H."/>
        </authorList>
    </citation>
    <scope>NUCLEOTIDE SEQUENCE</scope>
    <source>
        <strain evidence="1">KU_202001</strain>
    </source>
</reference>
<dbReference type="Proteomes" id="UP001057452">
    <property type="component" value="Chromosome 12"/>
</dbReference>